<dbReference type="InterPro" id="IPR002872">
    <property type="entry name" value="Proline_DH_dom"/>
</dbReference>
<dbReference type="Pfam" id="PF01619">
    <property type="entry name" value="Pro_dh"/>
    <property type="match status" value="1"/>
</dbReference>
<proteinExistence type="inferred from homology"/>
<dbReference type="GO" id="GO:0071949">
    <property type="term" value="F:FAD binding"/>
    <property type="evidence" value="ECO:0007669"/>
    <property type="project" value="TreeGrafter"/>
</dbReference>
<protein>
    <recommendedName>
        <fullName evidence="6">Proline dehydrogenase</fullName>
        <ecNumber evidence="6">1.5.5.2</ecNumber>
    </recommendedName>
</protein>
<comment type="cofactor">
    <cofactor evidence="6">
        <name>FAD</name>
        <dbReference type="ChEBI" id="CHEBI:57692"/>
    </cofactor>
</comment>
<organism evidence="8 9">
    <name type="scientific">Albula glossodonta</name>
    <name type="common">roundjaw bonefish</name>
    <dbReference type="NCBI Taxonomy" id="121402"/>
    <lineage>
        <taxon>Eukaryota</taxon>
        <taxon>Metazoa</taxon>
        <taxon>Chordata</taxon>
        <taxon>Craniata</taxon>
        <taxon>Vertebrata</taxon>
        <taxon>Euteleostomi</taxon>
        <taxon>Actinopterygii</taxon>
        <taxon>Neopterygii</taxon>
        <taxon>Teleostei</taxon>
        <taxon>Albuliformes</taxon>
        <taxon>Albulidae</taxon>
        <taxon>Albula</taxon>
    </lineage>
</organism>
<name>A0A8T2N4C7_9TELE</name>
<dbReference type="EC" id="1.5.5.2" evidence="6"/>
<sequence>MRLICIWDSLAKLGVAPKHDIENWFTGEKLGSSGLSQRAVFSECPVTEKHTEHSGHAEEHGVRLMVDAEQTYFQPAISRLTLEMQRIFNIDKPVIFNTYQCYLKASHSVPVLFCVALFPQGSSVEQRPSCSRSKDWGFMIVPS</sequence>
<dbReference type="EMBL" id="JAFBMS010000130">
    <property type="protein sequence ID" value="KAG9335073.1"/>
    <property type="molecule type" value="Genomic_DNA"/>
</dbReference>
<keyword evidence="6" id="KW-0285">Flavoprotein</keyword>
<dbReference type="InterPro" id="IPR015659">
    <property type="entry name" value="Proline_oxidase"/>
</dbReference>
<dbReference type="Proteomes" id="UP000824540">
    <property type="component" value="Unassembled WGS sequence"/>
</dbReference>
<comment type="pathway">
    <text evidence="1">Amino-acid degradation; L-proline degradation into L-glutamate; L-glutamate from L-proline: step 1/2.</text>
</comment>
<evidence type="ECO:0000256" key="1">
    <source>
        <dbReference type="ARBA" id="ARBA00004739"/>
    </source>
</evidence>
<dbReference type="PANTHER" id="PTHR13914">
    <property type="entry name" value="PROLINE OXIDASE"/>
    <property type="match status" value="1"/>
</dbReference>
<evidence type="ECO:0000259" key="7">
    <source>
        <dbReference type="Pfam" id="PF01619"/>
    </source>
</evidence>
<dbReference type="SUPFAM" id="SSF51730">
    <property type="entry name" value="FAD-linked oxidoreductase"/>
    <property type="match status" value="1"/>
</dbReference>
<evidence type="ECO:0000256" key="2">
    <source>
        <dbReference type="ARBA" id="ARBA00005869"/>
    </source>
</evidence>
<comment type="similarity">
    <text evidence="2 6">Belongs to the proline oxidase family.</text>
</comment>
<evidence type="ECO:0000313" key="9">
    <source>
        <dbReference type="Proteomes" id="UP000824540"/>
    </source>
</evidence>
<keyword evidence="9" id="KW-1185">Reference proteome</keyword>
<dbReference type="Gene3D" id="3.20.20.220">
    <property type="match status" value="1"/>
</dbReference>
<accession>A0A8T2N4C7</accession>
<keyword evidence="4 6" id="KW-0642">Proline metabolism</keyword>
<gene>
    <name evidence="8" type="ORF">JZ751_005749</name>
</gene>
<feature type="domain" description="Proline dehydrogenase" evidence="7">
    <location>
        <begin position="55"/>
        <end position="108"/>
    </location>
</feature>
<evidence type="ECO:0000256" key="4">
    <source>
        <dbReference type="ARBA" id="ARBA00023062"/>
    </source>
</evidence>
<dbReference type="PANTHER" id="PTHR13914:SF0">
    <property type="entry name" value="PROLINE DEHYDROGENASE 1, MITOCHONDRIAL"/>
    <property type="match status" value="1"/>
</dbReference>
<evidence type="ECO:0000256" key="6">
    <source>
        <dbReference type="RuleBase" id="RU364054"/>
    </source>
</evidence>
<comment type="caution">
    <text evidence="8">The sequence shown here is derived from an EMBL/GenBank/DDBJ whole genome shotgun (WGS) entry which is preliminary data.</text>
</comment>
<dbReference type="AlphaFoldDB" id="A0A8T2N4C7"/>
<dbReference type="GO" id="GO:0005739">
    <property type="term" value="C:mitochondrion"/>
    <property type="evidence" value="ECO:0007669"/>
    <property type="project" value="TreeGrafter"/>
</dbReference>
<keyword evidence="6" id="KW-0274">FAD</keyword>
<dbReference type="GO" id="GO:0004657">
    <property type="term" value="F:proline dehydrogenase activity"/>
    <property type="evidence" value="ECO:0007669"/>
    <property type="project" value="UniProtKB-EC"/>
</dbReference>
<dbReference type="InterPro" id="IPR029041">
    <property type="entry name" value="FAD-linked_oxidoreductase-like"/>
</dbReference>
<dbReference type="GO" id="GO:0010133">
    <property type="term" value="P:L-proline catabolic process to L-glutamate"/>
    <property type="evidence" value="ECO:0007669"/>
    <property type="project" value="TreeGrafter"/>
</dbReference>
<evidence type="ECO:0000313" key="8">
    <source>
        <dbReference type="EMBL" id="KAG9335073.1"/>
    </source>
</evidence>
<comment type="catalytic activity">
    <reaction evidence="5 6">
        <text>L-proline + a quinone = (S)-1-pyrroline-5-carboxylate + a quinol + H(+)</text>
        <dbReference type="Rhea" id="RHEA:23784"/>
        <dbReference type="ChEBI" id="CHEBI:15378"/>
        <dbReference type="ChEBI" id="CHEBI:17388"/>
        <dbReference type="ChEBI" id="CHEBI:24646"/>
        <dbReference type="ChEBI" id="CHEBI:60039"/>
        <dbReference type="ChEBI" id="CHEBI:132124"/>
        <dbReference type="EC" id="1.5.5.2"/>
    </reaction>
</comment>
<dbReference type="OrthoDB" id="5464at2759"/>
<keyword evidence="3 6" id="KW-0560">Oxidoreductase</keyword>
<evidence type="ECO:0000256" key="3">
    <source>
        <dbReference type="ARBA" id="ARBA00023002"/>
    </source>
</evidence>
<comment type="function">
    <text evidence="6">Converts proline to delta-1-pyrroline-5-carboxylate.</text>
</comment>
<evidence type="ECO:0000256" key="5">
    <source>
        <dbReference type="ARBA" id="ARBA00048779"/>
    </source>
</evidence>
<reference evidence="8" key="1">
    <citation type="thesis" date="2021" institute="BYU ScholarsArchive" country="Provo, UT, USA">
        <title>Applications of and Algorithms for Genome Assembly and Genomic Analyses with an Emphasis on Marine Teleosts.</title>
        <authorList>
            <person name="Pickett B.D."/>
        </authorList>
    </citation>
    <scope>NUCLEOTIDE SEQUENCE</scope>
    <source>
        <strain evidence="8">HI-2016</strain>
    </source>
</reference>